<dbReference type="GO" id="GO:0015450">
    <property type="term" value="F:protein-transporting ATPase activity"/>
    <property type="evidence" value="ECO:0007669"/>
    <property type="project" value="InterPro"/>
</dbReference>
<dbReference type="NCBIfam" id="TIGR00916">
    <property type="entry name" value="2A0604s01"/>
    <property type="match status" value="2"/>
</dbReference>
<dbReference type="Gene3D" id="3.30.1360.200">
    <property type="match status" value="1"/>
</dbReference>
<dbReference type="InterPro" id="IPR048631">
    <property type="entry name" value="SecD_1st"/>
</dbReference>
<feature type="domain" description="SecDF P1 head subdomain" evidence="13">
    <location>
        <begin position="438"/>
        <end position="543"/>
    </location>
</feature>
<comment type="caution">
    <text evidence="9">Lacks conserved residue(s) required for the propagation of feature annotation.</text>
</comment>
<keyword evidence="5 9" id="KW-0653">Protein transport</keyword>
<dbReference type="HAMAP" id="MF_01464_B">
    <property type="entry name" value="SecF_B"/>
    <property type="match status" value="1"/>
</dbReference>
<dbReference type="GO" id="GO:0043952">
    <property type="term" value="P:protein transport by the Sec complex"/>
    <property type="evidence" value="ECO:0007669"/>
    <property type="project" value="UniProtKB-UniRule"/>
</dbReference>
<dbReference type="Gene3D" id="1.20.1640.10">
    <property type="entry name" value="Multidrug efflux transporter AcrB transmembrane domain"/>
    <property type="match status" value="2"/>
</dbReference>
<dbReference type="InterPro" id="IPR022646">
    <property type="entry name" value="SecD/SecF_CS"/>
</dbReference>
<dbReference type="PRINTS" id="PR01755">
    <property type="entry name" value="SECFTRNLCASE"/>
</dbReference>
<dbReference type="GO" id="GO:0005886">
    <property type="term" value="C:plasma membrane"/>
    <property type="evidence" value="ECO:0007669"/>
    <property type="project" value="UniProtKB-SubCell"/>
</dbReference>
<evidence type="ECO:0000259" key="13">
    <source>
        <dbReference type="Pfam" id="PF22599"/>
    </source>
</evidence>
<sequence length="1071" mass="117835">MQLKGLVRIFAAALIIISLYQLSFTFLVRNYEKKVVAQAQNDVTKTNPTPEQKYPGATESNLRAFYQDTLNDLVKLRRQEILDSVGNKQIVGFPWYVTYTKAKERELNLGLDLQGGMNVVLDVSVEEVIRALSGQSKDPAFNKALDLARDRKKSSQSDFVTLFGQAYEEVQSNGRLASIFANAYEKDINYNSTNQQVLTVIRREANAAIKNTYLVLQKRIDKFGVAQPNISLDQNKGIISVELAGVDNPDRVRRYLQASANLEFRETYKNSQEFVVGVLQPANEALKNALGGKTAKAEDSTQVDSALLASAAADTAKASADTSKTASLDNYLAKDSAAKGKKGDSLQNQAQAERDFAKANPLFSVLRPYISQDGQIVPGPIVGMILPKDTGTFRRYLQMPALKSVLPKDVVFAYGQENKNDRNGVLEVYALKVNPANPTPPVSGERVVDARQDYDQNGSPEISMTMDNTGARDWRKLTGQLAPSNPDDRSTFNYVAIVLDGIVYSAPSILGEIAGGRSSISGSFTVEEATDMANILKSGKMPAPAQIVQEQIVGPTLGAESIRAGAISFIISFIIIFVLMLVYYNTGGWVANIALILNLLFTVGILASLGATLTMPGIAGLVLTIGMAVDTNVIIFERIKDELSRGKSYQQAIEDGYKRSYAPVLDGHITSLLTAIILFYFGLGPVLGFATTQIIGLLLSLFCGILVSRIVTDWWTNKKRHFEYFTPVSRKIFKHANFDFVGKRKIAYVISAFVMVLGASSFFHGFHHGIDFQGGRSFTIRFEKPVNENEVREDLHKVFGAEPYVKTVGGSNNQLNITTSYKVEEQSIAVDKEVTQKLFEGLKKYYDGSVTYEAFNSAKYIVGSQTVSPTISDDLRAGAIKATVLSLVVIFLYILVRFSKWQYSIGTIFSLLHDVMVTLAVFSYCKDIVPFTLEIDQHFIAAILTVIGFSMNDTVIVFDRIREYFRTNKGADRNTTINRAINDTLSRTIMTSLTVFLTILILFIFGGEVTRGFAFAMLIGVLTGTYSSIFVAAPVLVDFDHKNELSNESEALPAKKVAAGAADVKTADLKK</sequence>
<dbReference type="Proteomes" id="UP000324611">
    <property type="component" value="Unassembled WGS sequence"/>
</dbReference>
<keyword evidence="7 9" id="KW-0811">Translocation</keyword>
<comment type="subunit">
    <text evidence="10">Forms a complex with SecD. Part of the essential Sec protein translocation apparatus which comprises SecA, SecYEG and auxiliary proteins SecDF. Other proteins may also be involved.</text>
</comment>
<feature type="domain" description="Protein translocase subunit SecDF P1" evidence="12">
    <location>
        <begin position="211"/>
        <end position="267"/>
    </location>
</feature>
<dbReference type="InterPro" id="IPR048634">
    <property type="entry name" value="SecD_SecF_C"/>
</dbReference>
<dbReference type="Gene3D" id="3.30.70.3220">
    <property type="match status" value="1"/>
</dbReference>
<dbReference type="Pfam" id="PF02355">
    <property type="entry name" value="SecD_SecF_C"/>
    <property type="match status" value="2"/>
</dbReference>
<name>A0A5B2VN34_9BACT</name>
<comment type="subunit">
    <text evidence="9">Forms a complex with SecF. Part of the essential Sec protein translocation apparatus which comprises SecA, SecYEG and auxiliary proteins SecDF. Other proteins may also be involved.</text>
</comment>
<evidence type="ECO:0000256" key="6">
    <source>
        <dbReference type="ARBA" id="ARBA00022989"/>
    </source>
</evidence>
<dbReference type="GO" id="GO:0065002">
    <property type="term" value="P:intracellular protein transmembrane transport"/>
    <property type="evidence" value="ECO:0007669"/>
    <property type="project" value="UniProtKB-UniRule"/>
</dbReference>
<protein>
    <recommendedName>
        <fullName evidence="9 10">Multifunctional fusion protein</fullName>
    </recommendedName>
    <domain>
        <recommendedName>
            <fullName evidence="9">Protein translocase subunit SecD</fullName>
        </recommendedName>
    </domain>
    <domain>
        <recommendedName>
            <fullName evidence="10">Protein-export membrane protein SecF</fullName>
        </recommendedName>
    </domain>
</protein>
<dbReference type="InterPro" id="IPR022645">
    <property type="entry name" value="SecD/SecF_bac"/>
</dbReference>
<feature type="transmembrane region" description="Helical" evidence="9">
    <location>
        <begin position="1013"/>
        <end position="1037"/>
    </location>
</feature>
<reference evidence="14 15" key="2">
    <citation type="submission" date="2019-09" db="EMBL/GenBank/DDBJ databases">
        <authorList>
            <person name="Jin C."/>
        </authorList>
    </citation>
    <scope>NUCLEOTIDE SEQUENCE [LARGE SCALE GENOMIC DNA]</scope>
    <source>
        <strain evidence="14 15">BN140078</strain>
    </source>
</reference>
<dbReference type="AlphaFoldDB" id="A0A5B2VN34"/>
<comment type="caution">
    <text evidence="14">The sequence shown here is derived from an EMBL/GenBank/DDBJ whole genome shotgun (WGS) entry which is preliminary data.</text>
</comment>
<dbReference type="FunFam" id="1.20.1640.10:FF:000004">
    <property type="entry name" value="Protein translocase subunit SecD"/>
    <property type="match status" value="1"/>
</dbReference>
<dbReference type="SUPFAM" id="SSF82866">
    <property type="entry name" value="Multidrug efflux transporter AcrB transmembrane domain"/>
    <property type="match status" value="2"/>
</dbReference>
<evidence type="ECO:0000256" key="3">
    <source>
        <dbReference type="ARBA" id="ARBA00022475"/>
    </source>
</evidence>
<evidence type="ECO:0000256" key="4">
    <source>
        <dbReference type="ARBA" id="ARBA00022692"/>
    </source>
</evidence>
<feature type="transmembrane region" description="Helical" evidence="9">
    <location>
        <begin position="562"/>
        <end position="582"/>
    </location>
</feature>
<comment type="subcellular location">
    <subcellularLocation>
        <location evidence="1 9">Cell membrane</location>
        <topology evidence="1 9">Multi-pass membrane protein</topology>
    </subcellularLocation>
</comment>
<dbReference type="InterPro" id="IPR054384">
    <property type="entry name" value="SecDF_P1_head"/>
</dbReference>
<evidence type="ECO:0000256" key="2">
    <source>
        <dbReference type="ARBA" id="ARBA00022448"/>
    </source>
</evidence>
<evidence type="ECO:0000313" key="14">
    <source>
        <dbReference type="EMBL" id="KAA2239697.1"/>
    </source>
</evidence>
<keyword evidence="6 9" id="KW-1133">Transmembrane helix</keyword>
<dbReference type="InterPro" id="IPR055344">
    <property type="entry name" value="SecD_SecF_C_bact"/>
</dbReference>
<accession>A0A5B2VN34</accession>
<dbReference type="RefSeq" id="WP_149840874.1">
    <property type="nucleotide sequence ID" value="NZ_VUOC01000004.1"/>
</dbReference>
<dbReference type="Pfam" id="PF21760">
    <property type="entry name" value="SecD_1st"/>
    <property type="match status" value="1"/>
</dbReference>
<feature type="transmembrane region" description="Helical" evidence="9">
    <location>
        <begin position="7"/>
        <end position="28"/>
    </location>
</feature>
<keyword evidence="3 9" id="KW-1003">Cell membrane</keyword>
<dbReference type="NCBIfam" id="TIGR01129">
    <property type="entry name" value="secD"/>
    <property type="match status" value="1"/>
</dbReference>
<evidence type="ECO:0000256" key="7">
    <source>
        <dbReference type="ARBA" id="ARBA00023010"/>
    </source>
</evidence>
<comment type="function">
    <text evidence="9">Part of the Sec protein translocase complex. Interacts with the SecYEG preprotein conducting channel. SecDF uses the proton motive force (PMF) to complete protein translocation after the ATP-dependent function of SecA.</text>
</comment>
<evidence type="ECO:0000313" key="15">
    <source>
        <dbReference type="Proteomes" id="UP000324611"/>
    </source>
</evidence>
<organism evidence="14 15">
    <name type="scientific">Chitinophaga agrisoli</name>
    <dbReference type="NCBI Taxonomy" id="2607653"/>
    <lineage>
        <taxon>Bacteria</taxon>
        <taxon>Pseudomonadati</taxon>
        <taxon>Bacteroidota</taxon>
        <taxon>Chitinophagia</taxon>
        <taxon>Chitinophagales</taxon>
        <taxon>Chitinophagaceae</taxon>
        <taxon>Chitinophaga</taxon>
    </lineage>
</organism>
<dbReference type="PANTHER" id="PTHR30081:SF1">
    <property type="entry name" value="PROTEIN TRANSLOCASE SUBUNIT SECD"/>
    <property type="match status" value="1"/>
</dbReference>
<dbReference type="HAMAP" id="MF_01463_B">
    <property type="entry name" value="SecD_B"/>
    <property type="match status" value="1"/>
</dbReference>
<dbReference type="NCBIfam" id="NF009585">
    <property type="entry name" value="PRK13024.1-5"/>
    <property type="match status" value="1"/>
</dbReference>
<dbReference type="PANTHER" id="PTHR30081">
    <property type="entry name" value="PROTEIN-EXPORT MEMBRANE PROTEIN SEC"/>
    <property type="match status" value="1"/>
</dbReference>
<feature type="transmembrane region" description="Helical" evidence="9">
    <location>
        <begin position="617"/>
        <end position="639"/>
    </location>
</feature>
<evidence type="ECO:0000256" key="1">
    <source>
        <dbReference type="ARBA" id="ARBA00004651"/>
    </source>
</evidence>
<evidence type="ECO:0000256" key="5">
    <source>
        <dbReference type="ARBA" id="ARBA00022927"/>
    </source>
</evidence>
<evidence type="ECO:0000259" key="11">
    <source>
        <dbReference type="Pfam" id="PF02355"/>
    </source>
</evidence>
<dbReference type="InterPro" id="IPR005665">
    <property type="entry name" value="SecF_bac"/>
</dbReference>
<dbReference type="InterPro" id="IPR005791">
    <property type="entry name" value="SecD"/>
</dbReference>
<feature type="transmembrane region" description="Helical" evidence="9">
    <location>
        <begin position="989"/>
        <end position="1007"/>
    </location>
</feature>
<dbReference type="EMBL" id="VUOC01000004">
    <property type="protein sequence ID" value="KAA2239697.1"/>
    <property type="molecule type" value="Genomic_DNA"/>
</dbReference>
<feature type="transmembrane region" description="Helical" evidence="9">
    <location>
        <begin position="660"/>
        <end position="681"/>
    </location>
</feature>
<feature type="transmembrane region" description="Helical" evidence="9">
    <location>
        <begin position="687"/>
        <end position="711"/>
    </location>
</feature>
<dbReference type="NCBIfam" id="TIGR00966">
    <property type="entry name" value="transloc_SecF"/>
    <property type="match status" value="1"/>
</dbReference>
<gene>
    <name evidence="10" type="primary">secF</name>
    <name evidence="9" type="synonym">secD</name>
    <name evidence="14" type="ORF">F0L74_26255</name>
</gene>
<proteinExistence type="inferred from homology"/>
<dbReference type="GO" id="GO:0006605">
    <property type="term" value="P:protein targeting"/>
    <property type="evidence" value="ECO:0007669"/>
    <property type="project" value="UniProtKB-UniRule"/>
</dbReference>
<evidence type="ECO:0000259" key="12">
    <source>
        <dbReference type="Pfam" id="PF21760"/>
    </source>
</evidence>
<feature type="transmembrane region" description="Helical" evidence="9">
    <location>
        <begin position="903"/>
        <end position="924"/>
    </location>
</feature>
<evidence type="ECO:0000256" key="10">
    <source>
        <dbReference type="HAMAP-Rule" id="MF_01464"/>
    </source>
</evidence>
<feature type="transmembrane region" description="Helical" evidence="9">
    <location>
        <begin position="878"/>
        <end position="896"/>
    </location>
</feature>
<dbReference type="Pfam" id="PF07549">
    <property type="entry name" value="Sec_GG"/>
    <property type="match status" value="2"/>
</dbReference>
<evidence type="ECO:0000256" key="9">
    <source>
        <dbReference type="HAMAP-Rule" id="MF_01463"/>
    </source>
</evidence>
<comment type="similarity">
    <text evidence="9">Belongs to the SecD/SecF family. SecD subfamily.</text>
</comment>
<comment type="similarity">
    <text evidence="10">Belongs to the SecD/SecF family. SecF subfamily.</text>
</comment>
<evidence type="ECO:0000256" key="8">
    <source>
        <dbReference type="ARBA" id="ARBA00023136"/>
    </source>
</evidence>
<feature type="transmembrane region" description="Helical" evidence="9">
    <location>
        <begin position="939"/>
        <end position="958"/>
    </location>
</feature>
<keyword evidence="8 9" id="KW-0472">Membrane</keyword>
<feature type="transmembrane region" description="Helical" evidence="9">
    <location>
        <begin position="589"/>
        <end position="611"/>
    </location>
</feature>
<reference evidence="14 15" key="1">
    <citation type="submission" date="2019-09" db="EMBL/GenBank/DDBJ databases">
        <title>Chitinophaga ginsengihumi sp. nov., isolated from soil of ginseng rhizosphere.</title>
        <authorList>
            <person name="Lee J."/>
        </authorList>
    </citation>
    <scope>NUCLEOTIDE SEQUENCE [LARGE SCALE GENOMIC DNA]</scope>
    <source>
        <strain evidence="14 15">BN140078</strain>
    </source>
</reference>
<feature type="domain" description="Protein export membrane protein SecD/SecF C-terminal" evidence="11">
    <location>
        <begin position="857"/>
        <end position="1040"/>
    </location>
</feature>
<feature type="domain" description="Protein export membrane protein SecD/SecF C-terminal" evidence="11">
    <location>
        <begin position="544"/>
        <end position="716"/>
    </location>
</feature>
<keyword evidence="4 9" id="KW-0812">Transmembrane</keyword>
<keyword evidence="2 9" id="KW-0813">Transport</keyword>
<dbReference type="Pfam" id="PF22599">
    <property type="entry name" value="SecDF_P1_head"/>
    <property type="match status" value="1"/>
</dbReference>
<keyword evidence="15" id="KW-1185">Reference proteome</keyword>
<dbReference type="InterPro" id="IPR022813">
    <property type="entry name" value="SecD/SecF_arch_bac"/>
</dbReference>
<feature type="transmembrane region" description="Helical" evidence="9">
    <location>
        <begin position="746"/>
        <end position="766"/>
    </location>
</feature>